<dbReference type="EMBL" id="JASPKY010000517">
    <property type="protein sequence ID" value="KAK9694291.1"/>
    <property type="molecule type" value="Genomic_DNA"/>
</dbReference>
<feature type="disulfide bond" evidence="7">
    <location>
        <begin position="239"/>
        <end position="300"/>
    </location>
</feature>
<reference evidence="14" key="1">
    <citation type="submission" date="2023-05" db="EMBL/GenBank/DDBJ databases">
        <authorList>
            <person name="Nardi F."/>
            <person name="Carapelli A."/>
            <person name="Cucini C."/>
        </authorList>
    </citation>
    <scope>NUCLEOTIDE SEQUENCE</scope>
    <source>
        <strain evidence="14">DMR45628</strain>
        <tissue evidence="14">Testes</tissue>
    </source>
</reference>
<evidence type="ECO:0000256" key="4">
    <source>
        <dbReference type="ARBA" id="ARBA00022989"/>
    </source>
</evidence>
<dbReference type="InterPro" id="IPR001254">
    <property type="entry name" value="Trypsin_dom"/>
</dbReference>
<dbReference type="SUPFAM" id="SSF63501">
    <property type="entry name" value="Frizzled cysteine-rich domain"/>
    <property type="match status" value="1"/>
</dbReference>
<evidence type="ECO:0000313" key="14">
    <source>
        <dbReference type="EMBL" id="KAK9694291.1"/>
    </source>
</evidence>
<evidence type="ECO:0000256" key="6">
    <source>
        <dbReference type="ARBA" id="ARBA00023157"/>
    </source>
</evidence>
<comment type="caution">
    <text evidence="14">The sequence shown here is derived from an EMBL/GenBank/DDBJ whole genome shotgun (WGS) entry which is preliminary data.</text>
</comment>
<dbReference type="Gene3D" id="3.30.70.960">
    <property type="entry name" value="SEA domain"/>
    <property type="match status" value="1"/>
</dbReference>
<dbReference type="InterPro" id="IPR036055">
    <property type="entry name" value="LDL_receptor-like_sf"/>
</dbReference>
<dbReference type="SUPFAM" id="SSF50494">
    <property type="entry name" value="Trypsin-like serine proteases"/>
    <property type="match status" value="1"/>
</dbReference>
<name>A0AAW1IWL0_POPJA</name>
<organism evidence="14 15">
    <name type="scientific">Popillia japonica</name>
    <name type="common">Japanese beetle</name>
    <dbReference type="NCBI Taxonomy" id="7064"/>
    <lineage>
        <taxon>Eukaryota</taxon>
        <taxon>Metazoa</taxon>
        <taxon>Ecdysozoa</taxon>
        <taxon>Arthropoda</taxon>
        <taxon>Hexapoda</taxon>
        <taxon>Insecta</taxon>
        <taxon>Pterygota</taxon>
        <taxon>Neoptera</taxon>
        <taxon>Endopterygota</taxon>
        <taxon>Coleoptera</taxon>
        <taxon>Polyphaga</taxon>
        <taxon>Scarabaeiformia</taxon>
        <taxon>Scarabaeidae</taxon>
        <taxon>Rutelinae</taxon>
        <taxon>Popillia</taxon>
    </lineage>
</organism>
<dbReference type="PROSITE" id="PS50038">
    <property type="entry name" value="FZ"/>
    <property type="match status" value="1"/>
</dbReference>
<dbReference type="InterPro" id="IPR036790">
    <property type="entry name" value="Frizzled_dom_sf"/>
</dbReference>
<keyword evidence="4 10" id="KW-1133">Transmembrane helix</keyword>
<dbReference type="Pfam" id="PF00089">
    <property type="entry name" value="Trypsin"/>
    <property type="match status" value="1"/>
</dbReference>
<keyword evidence="15" id="KW-1185">Reference proteome</keyword>
<keyword evidence="3" id="KW-0735">Signal-anchor</keyword>
<dbReference type="SMART" id="SM00192">
    <property type="entry name" value="LDLa"/>
    <property type="match status" value="2"/>
</dbReference>
<evidence type="ECO:0000256" key="7">
    <source>
        <dbReference type="PROSITE-ProRule" id="PRU00090"/>
    </source>
</evidence>
<dbReference type="Gene3D" id="2.40.10.10">
    <property type="entry name" value="Trypsin-like serine proteases"/>
    <property type="match status" value="2"/>
</dbReference>
<evidence type="ECO:0000259" key="12">
    <source>
        <dbReference type="PROSITE" id="PS50038"/>
    </source>
</evidence>
<dbReference type="InterPro" id="IPR002172">
    <property type="entry name" value="LDrepeatLR_classA_rpt"/>
</dbReference>
<proteinExistence type="predicted"/>
<evidence type="ECO:0000256" key="1">
    <source>
        <dbReference type="ARBA" id="ARBA00004401"/>
    </source>
</evidence>
<dbReference type="InterPro" id="IPR023415">
    <property type="entry name" value="LDLR_class-A_CS"/>
</dbReference>
<dbReference type="InterPro" id="IPR000082">
    <property type="entry name" value="SEA_dom"/>
</dbReference>
<dbReference type="Pfam" id="PF01392">
    <property type="entry name" value="Fz"/>
    <property type="match status" value="1"/>
</dbReference>
<feature type="region of interest" description="Disordered" evidence="9">
    <location>
        <begin position="371"/>
        <end position="398"/>
    </location>
</feature>
<feature type="transmembrane region" description="Helical" evidence="10">
    <location>
        <begin position="56"/>
        <end position="81"/>
    </location>
</feature>
<sequence>MTVTMEHKNGRKSSWDSKMSVSTVSTGTRHYRRSASSILSTDSDIRFTRKKLSSQYRCGCCIITSFLLLLLLAGVAVYIAYTYFFTQIPQEQIYRASFKVIEGDIYSMEMADPSTERFKIRARDYRERLNLLFRRSYIRHGFSGTEILALDGIEGKDLIVHFNVHIDPTYIDVDADDLKELLSKEISLEKSLYFRNLTIDAKSLEVKESDAPIHSTTTQKPTTLKPEPVTKLPDPPRKCSKAQLPYCTKSAHNITTYPTIFGHKSLNDVQNDMITFREIVDAECYNYAYDFVCSLLQPSCKLGVKEDEMVLPCKSFCRDFMQGCGSRLQPRIKSALDCNRFPEFEGVGSCIHRPNFVLSNLTSTTAPIVASKAEDRPNRSLEQIGTSPTQESNNTSSSITTISTIDTNTISTIPLVPLFSIRNDCLREIQSKSASRQCDGVADCEDLSDERLCPYCPNGHVHCGIGRQCIRKSQRCDGKVDCPDGSDERSCLNLAPSVKNLTRNWLVSPHLTRYHSNGFVIFNEKGDIGKLCTENLNRSLSPNKTMLVLQTVAASLCRTLSYKKVSAVHVETDTENGIPYVSMKDPTAAEISFIRGPCNSKQVMKITCDELACGTQATHSSSSSRLNKMAYQGDWPWHAALFKEDVHLCDGTLISPEWVITTTSCFQGQPKAEWTVRLGTVRLSATSPWQQERRVVGMVKSPVEGSTVALIRLEEPLVMSDFVRPICLPKENFGVKESLMYCNTLGWTKNRDQLQRVQVRIGRMDKCENKSISSVNSICTETAYGYDDCNEEEFAGSPLLCIQPNGPKWSLVGVSNWRIACMRTKVDRPRMYDKISSNVDWIEQTINAEDNTR</sequence>
<evidence type="ECO:0000256" key="8">
    <source>
        <dbReference type="PROSITE-ProRule" id="PRU00124"/>
    </source>
</evidence>
<evidence type="ECO:0000259" key="11">
    <source>
        <dbReference type="PROSITE" id="PS50024"/>
    </source>
</evidence>
<dbReference type="SUPFAM" id="SSF82671">
    <property type="entry name" value="SEA domain"/>
    <property type="match status" value="1"/>
</dbReference>
<keyword evidence="6 8" id="KW-1015">Disulfide bond</keyword>
<dbReference type="InterPro" id="IPR009003">
    <property type="entry name" value="Peptidase_S1_PA"/>
</dbReference>
<accession>A0AAW1IWL0</accession>
<dbReference type="InterPro" id="IPR043504">
    <property type="entry name" value="Peptidase_S1_PA_chymotrypsin"/>
</dbReference>
<comment type="subcellular location">
    <subcellularLocation>
        <location evidence="1">Cell membrane</location>
        <topology evidence="1">Single-pass type II membrane protein</topology>
    </subcellularLocation>
</comment>
<dbReference type="CDD" id="cd00190">
    <property type="entry name" value="Tryp_SPc"/>
    <property type="match status" value="1"/>
</dbReference>
<dbReference type="GO" id="GO:0005886">
    <property type="term" value="C:plasma membrane"/>
    <property type="evidence" value="ECO:0007669"/>
    <property type="project" value="UniProtKB-SubCell"/>
</dbReference>
<dbReference type="PROSITE" id="PS50024">
    <property type="entry name" value="SEA"/>
    <property type="match status" value="1"/>
</dbReference>
<dbReference type="EMBL" id="JASPKY010000517">
    <property type="protein sequence ID" value="KAK9694290.1"/>
    <property type="molecule type" value="Genomic_DNA"/>
</dbReference>
<dbReference type="SMART" id="SM00020">
    <property type="entry name" value="Tryp_SPc"/>
    <property type="match status" value="1"/>
</dbReference>
<dbReference type="PANTHER" id="PTHR24258">
    <property type="entry name" value="SERINE PROTEASE-RELATED"/>
    <property type="match status" value="1"/>
</dbReference>
<dbReference type="InterPro" id="IPR036364">
    <property type="entry name" value="SEA_dom_sf"/>
</dbReference>
<evidence type="ECO:0000256" key="9">
    <source>
        <dbReference type="SAM" id="MobiDB-lite"/>
    </source>
</evidence>
<protein>
    <submittedName>
        <fullName evidence="14">SEA domain</fullName>
    </submittedName>
</protein>
<feature type="disulfide bond" evidence="8">
    <location>
        <begin position="476"/>
        <end position="491"/>
    </location>
</feature>
<dbReference type="FunFam" id="2.40.10.10:FF:000235">
    <property type="entry name" value="Atrial natriuretic peptide-converting enzyme"/>
    <property type="match status" value="1"/>
</dbReference>
<dbReference type="CDD" id="cd00112">
    <property type="entry name" value="LDLa"/>
    <property type="match status" value="2"/>
</dbReference>
<feature type="compositionally biased region" description="Polar residues" evidence="9">
    <location>
        <begin position="380"/>
        <end position="391"/>
    </location>
</feature>
<comment type="caution">
    <text evidence="8">Lacks conserved residue(s) required for the propagation of feature annotation.</text>
</comment>
<evidence type="ECO:0000256" key="2">
    <source>
        <dbReference type="ARBA" id="ARBA00022692"/>
    </source>
</evidence>
<dbReference type="Gene3D" id="1.10.2000.10">
    <property type="entry name" value="Frizzled cysteine-rich domain"/>
    <property type="match status" value="1"/>
</dbReference>
<dbReference type="Pfam" id="PF00057">
    <property type="entry name" value="Ldl_recept_a"/>
    <property type="match status" value="1"/>
</dbReference>
<dbReference type="Proteomes" id="UP001458880">
    <property type="component" value="Unassembled WGS sequence"/>
</dbReference>
<keyword evidence="2 10" id="KW-0812">Transmembrane</keyword>
<feature type="domain" description="FZ" evidence="12">
    <location>
        <begin position="234"/>
        <end position="353"/>
    </location>
</feature>
<evidence type="ECO:0000313" key="15">
    <source>
        <dbReference type="Proteomes" id="UP001458880"/>
    </source>
</evidence>
<feature type="domain" description="SEA" evidence="11">
    <location>
        <begin position="90"/>
        <end position="211"/>
    </location>
</feature>
<dbReference type="PROSITE" id="PS50240">
    <property type="entry name" value="TRYPSIN_DOM"/>
    <property type="match status" value="1"/>
</dbReference>
<evidence type="ECO:0000256" key="5">
    <source>
        <dbReference type="ARBA" id="ARBA00023136"/>
    </source>
</evidence>
<evidence type="ECO:0000256" key="3">
    <source>
        <dbReference type="ARBA" id="ARBA00022968"/>
    </source>
</evidence>
<dbReference type="GO" id="GO:0004252">
    <property type="term" value="F:serine-type endopeptidase activity"/>
    <property type="evidence" value="ECO:0007669"/>
    <property type="project" value="InterPro"/>
</dbReference>
<dbReference type="Gene3D" id="4.10.400.10">
    <property type="entry name" value="Low-density Lipoprotein Receptor"/>
    <property type="match status" value="1"/>
</dbReference>
<feature type="disulfide bond" evidence="7">
    <location>
        <begin position="247"/>
        <end position="293"/>
    </location>
</feature>
<evidence type="ECO:0000256" key="10">
    <source>
        <dbReference type="SAM" id="Phobius"/>
    </source>
</evidence>
<dbReference type="PRINTS" id="PR00261">
    <property type="entry name" value="LDLRECEPTOR"/>
</dbReference>
<dbReference type="AlphaFoldDB" id="A0AAW1IWL0"/>
<dbReference type="CDD" id="cd07066">
    <property type="entry name" value="CRD_FZ"/>
    <property type="match status" value="1"/>
</dbReference>
<dbReference type="GO" id="GO:0006508">
    <property type="term" value="P:proteolysis"/>
    <property type="evidence" value="ECO:0007669"/>
    <property type="project" value="InterPro"/>
</dbReference>
<dbReference type="SMART" id="SM00063">
    <property type="entry name" value="FRI"/>
    <property type="match status" value="1"/>
</dbReference>
<reference evidence="14 15" key="2">
    <citation type="journal article" date="2024" name="BMC Genomics">
        <title>De novo assembly and annotation of Popillia japonica's genome with initial clues to its potential as an invasive pest.</title>
        <authorList>
            <person name="Cucini C."/>
            <person name="Boschi S."/>
            <person name="Funari R."/>
            <person name="Cardaioli E."/>
            <person name="Iannotti N."/>
            <person name="Marturano G."/>
            <person name="Paoli F."/>
            <person name="Bruttini M."/>
            <person name="Carapelli A."/>
            <person name="Frati F."/>
            <person name="Nardi F."/>
        </authorList>
    </citation>
    <scope>NUCLEOTIDE SEQUENCE [LARGE SCALE GENOMIC DNA]</scope>
    <source>
        <strain evidence="14">DMR45628</strain>
    </source>
</reference>
<evidence type="ECO:0000259" key="13">
    <source>
        <dbReference type="PROSITE" id="PS50240"/>
    </source>
</evidence>
<gene>
    <name evidence="14" type="ORF">QE152_g33663</name>
</gene>
<feature type="domain" description="Peptidase S1" evidence="13">
    <location>
        <begin position="611"/>
        <end position="847"/>
    </location>
</feature>
<dbReference type="PANTHER" id="PTHR24258:SF146">
    <property type="entry name" value="ATRIAL NATRIURETIC PEPTIDE-CONVERTING ENZYME"/>
    <property type="match status" value="1"/>
</dbReference>
<dbReference type="PROSITE" id="PS01209">
    <property type="entry name" value="LDLRA_1"/>
    <property type="match status" value="1"/>
</dbReference>
<dbReference type="PROSITE" id="PS50068">
    <property type="entry name" value="LDLRA_2"/>
    <property type="match status" value="1"/>
</dbReference>
<dbReference type="InterPro" id="IPR020067">
    <property type="entry name" value="Frizzled_dom"/>
</dbReference>
<keyword evidence="5 10" id="KW-0472">Membrane</keyword>
<dbReference type="Pfam" id="PF01390">
    <property type="entry name" value="SEA"/>
    <property type="match status" value="1"/>
</dbReference>
<feature type="region of interest" description="Disordered" evidence="9">
    <location>
        <begin position="210"/>
        <end position="237"/>
    </location>
</feature>
<dbReference type="SUPFAM" id="SSF57424">
    <property type="entry name" value="LDL receptor-like module"/>
    <property type="match status" value="1"/>
</dbReference>